<dbReference type="GO" id="GO:0000145">
    <property type="term" value="C:exocyst"/>
    <property type="evidence" value="ECO:0007669"/>
    <property type="project" value="UniProtKB-UniRule"/>
</dbReference>
<dbReference type="GO" id="GO:0015031">
    <property type="term" value="P:protein transport"/>
    <property type="evidence" value="ECO:0007669"/>
    <property type="project" value="UniProtKB-KW"/>
</dbReference>
<keyword evidence="6" id="KW-1185">Reference proteome</keyword>
<organism evidence="5 6">
    <name type="scientific">Prunus armeniaca</name>
    <name type="common">Apricot</name>
    <name type="synonym">Armeniaca vulgaris</name>
    <dbReference type="NCBI Taxonomy" id="36596"/>
    <lineage>
        <taxon>Eukaryota</taxon>
        <taxon>Viridiplantae</taxon>
        <taxon>Streptophyta</taxon>
        <taxon>Embryophyta</taxon>
        <taxon>Tracheophyta</taxon>
        <taxon>Spermatophyta</taxon>
        <taxon>Magnoliopsida</taxon>
        <taxon>eudicotyledons</taxon>
        <taxon>Gunneridae</taxon>
        <taxon>Pentapetalae</taxon>
        <taxon>rosids</taxon>
        <taxon>fabids</taxon>
        <taxon>Rosales</taxon>
        <taxon>Rosaceae</taxon>
        <taxon>Amygdaloideae</taxon>
        <taxon>Amygdaleae</taxon>
        <taxon>Prunus</taxon>
    </lineage>
</organism>
<dbReference type="PANTHER" id="PTHR14146:SF0">
    <property type="entry name" value="EXOCYST COMPLEX COMPONENT 4"/>
    <property type="match status" value="1"/>
</dbReference>
<comment type="function">
    <text evidence="3">Component of the exocyst complex involved in the docking of exocytic vesicles with fusion sites on the plasma membrane.</text>
</comment>
<evidence type="ECO:0000256" key="1">
    <source>
        <dbReference type="ARBA" id="ARBA00022448"/>
    </source>
</evidence>
<name>A0A6J5WGJ7_PRUAR</name>
<dbReference type="InterPro" id="IPR039682">
    <property type="entry name" value="Sec8/EXOC4"/>
</dbReference>
<evidence type="ECO:0000313" key="5">
    <source>
        <dbReference type="EMBL" id="CAB4300890.1"/>
    </source>
</evidence>
<dbReference type="GO" id="GO:0006612">
    <property type="term" value="P:protein targeting to membrane"/>
    <property type="evidence" value="ECO:0007669"/>
    <property type="project" value="UniProtKB-UniRule"/>
</dbReference>
<reference evidence="6" key="1">
    <citation type="journal article" date="2020" name="Genome Biol.">
        <title>Gamete binning: chromosome-level and haplotype-resolved genome assembly enabled by high-throughput single-cell sequencing of gamete genomes.</title>
        <authorList>
            <person name="Campoy J.A."/>
            <person name="Sun H."/>
            <person name="Goel M."/>
            <person name="Jiao W.-B."/>
            <person name="Folz-Donahue K."/>
            <person name="Wang N."/>
            <person name="Rubio M."/>
            <person name="Liu C."/>
            <person name="Kukat C."/>
            <person name="Ruiz D."/>
            <person name="Huettel B."/>
            <person name="Schneeberger K."/>
        </authorList>
    </citation>
    <scope>NUCLEOTIDE SEQUENCE [LARGE SCALE GENOMIC DNA]</scope>
    <source>
        <strain evidence="6">cv. Rojo Pasion</strain>
    </source>
</reference>
<dbReference type="GO" id="GO:0006893">
    <property type="term" value="P:Golgi to plasma membrane transport"/>
    <property type="evidence" value="ECO:0007669"/>
    <property type="project" value="TreeGrafter"/>
</dbReference>
<protein>
    <recommendedName>
        <fullName evidence="3">Exocyst complex component Sec8</fullName>
    </recommendedName>
</protein>
<accession>A0A6J5WGJ7</accession>
<gene>
    <name evidence="5" type="ORF">ORAREDHAP_LOCUS16202</name>
</gene>
<dbReference type="GO" id="GO:0090522">
    <property type="term" value="P:vesicle tethering involved in exocytosis"/>
    <property type="evidence" value="ECO:0007669"/>
    <property type="project" value="UniProtKB-UniRule"/>
</dbReference>
<dbReference type="InterPro" id="IPR007191">
    <property type="entry name" value="Sec8_exocyst_N"/>
</dbReference>
<dbReference type="PANTHER" id="PTHR14146">
    <property type="entry name" value="EXOCYST COMPLEX COMPONENT 4"/>
    <property type="match status" value="1"/>
</dbReference>
<comment type="similarity">
    <text evidence="3">Belongs to the SEC8 family.</text>
</comment>
<dbReference type="Pfam" id="PF04048">
    <property type="entry name" value="Sec8_N"/>
    <property type="match status" value="1"/>
</dbReference>
<keyword evidence="3" id="KW-0653">Protein transport</keyword>
<sequence length="561" mass="61960">MGIFDGLPVSPDKEHLREEIANIDESWAAARFDSLPHVVHILTSKDREAEVQFLKEQSDVVEEVVDEVVHNYHSDFNKAIQNYSQILRLFSESTESVGVLKVDLAEAKKRLSARNKQLHQLWYRSVTLRHIISLLDQIEGIAKVPARIEKLIDEKQYYAAVQFHVQSMLMLERGGLQTVGALQDVRSELTKLRGVLFYKVLEDLHAHLYNKGEYSSAALSLHEMDDEVPTTTAVVFSMSNSQSLSRRTRLKGDNQFGIHGDGSYRTGSIDGGSSFDGPDEEGTLELHDEATSDGHRVNGDVKIVPREMPTWLQYSTPDEFLTMVECLCMLRKVAAAGAIICQRLRPTIHEIITSKIKTHAELVNSSRSGIGQAARPASAGLRFMKGQLQSYQLPKQKRQNGISLSGTLLAVSPVSPVMAPAGKAQAAAKELLDSILDAVVSDICISVTGGYSIGFSLTVLQSECQQLICEIMRATPEAASADAAVQTARLANKVPSKDKRQEWCRRGSYLAFRFTDATISIPNQGMLDFAPAVPFPLYTHTWASLKYSVSIPARMSTLSNG</sequence>
<evidence type="ECO:0000259" key="4">
    <source>
        <dbReference type="Pfam" id="PF04048"/>
    </source>
</evidence>
<dbReference type="GO" id="GO:0006904">
    <property type="term" value="P:vesicle docking involved in exocytosis"/>
    <property type="evidence" value="ECO:0007669"/>
    <property type="project" value="InterPro"/>
</dbReference>
<keyword evidence="2 3" id="KW-0268">Exocytosis</keyword>
<evidence type="ECO:0000256" key="3">
    <source>
        <dbReference type="RuleBase" id="RU367079"/>
    </source>
</evidence>
<keyword evidence="1 3" id="KW-0813">Transport</keyword>
<dbReference type="AlphaFoldDB" id="A0A6J5WGJ7"/>
<dbReference type="OrthoDB" id="272977at2759"/>
<proteinExistence type="inferred from homology"/>
<dbReference type="EMBL" id="CAEKKB010000002">
    <property type="protein sequence ID" value="CAB4300890.1"/>
    <property type="molecule type" value="Genomic_DNA"/>
</dbReference>
<evidence type="ECO:0000256" key="2">
    <source>
        <dbReference type="ARBA" id="ARBA00022483"/>
    </source>
</evidence>
<evidence type="ECO:0000313" key="6">
    <source>
        <dbReference type="Proteomes" id="UP000507245"/>
    </source>
</evidence>
<feature type="domain" description="Exocyst complex component Sec8 N-terminal" evidence="4">
    <location>
        <begin position="16"/>
        <end position="151"/>
    </location>
</feature>
<dbReference type="Proteomes" id="UP000507245">
    <property type="component" value="Unassembled WGS sequence"/>
</dbReference>